<feature type="region of interest" description="Disordered" evidence="1">
    <location>
        <begin position="139"/>
        <end position="166"/>
    </location>
</feature>
<gene>
    <name evidence="2" type="ORF">BSL78_20991</name>
</gene>
<feature type="compositionally biased region" description="Basic and acidic residues" evidence="1">
    <location>
        <begin position="77"/>
        <end position="86"/>
    </location>
</feature>
<feature type="compositionally biased region" description="Basic and acidic residues" evidence="1">
    <location>
        <begin position="351"/>
        <end position="360"/>
    </location>
</feature>
<evidence type="ECO:0000256" key="1">
    <source>
        <dbReference type="SAM" id="MobiDB-lite"/>
    </source>
</evidence>
<feature type="compositionally biased region" description="Basic and acidic residues" evidence="1">
    <location>
        <begin position="139"/>
        <end position="159"/>
    </location>
</feature>
<sequence>MSIFTYLSWVTQETSPIHEDGFPVEEEVNLQLSPAVVPEPCNSDSQLSEVIPLQHPYRHDSDAGNGDLSDLEEDHDPDYSVERSNIDDSNASSNDSSDTSPQKLKVSKVIVEAEEFCENVRASSPVSRELIEDKMKEYEVEASGDKGEPEAATETTKKPKESKKRKLKVYEKRKLLVKGIMDKEDSNNDTVNMNTNIHQKKDVLKKKYSSSEDKEFTTASGVQLGEVPESCNLDSQMSEVVSLACPFSNICHGVTQDTSPFHANEFPIEGEDSDAGNGDLSDLEEDHDPDYSVERSNIDDSNASSNDSSDTSTQKLKVSKAVVEAEEFCENVRASSPVSRELIEDKMKEYEVEASGDKGGPKLQLKPQKAKGKQEEKA</sequence>
<name>A0A2G8K2G7_STIJA</name>
<feature type="region of interest" description="Disordered" evidence="1">
    <location>
        <begin position="262"/>
        <end position="317"/>
    </location>
</feature>
<feature type="compositionally biased region" description="Low complexity" evidence="1">
    <location>
        <begin position="87"/>
        <end position="100"/>
    </location>
</feature>
<feature type="compositionally biased region" description="Low complexity" evidence="1">
    <location>
        <begin position="299"/>
        <end position="312"/>
    </location>
</feature>
<evidence type="ECO:0000313" key="2">
    <source>
        <dbReference type="EMBL" id="PIK42155.1"/>
    </source>
</evidence>
<dbReference type="AlphaFoldDB" id="A0A2G8K2G7"/>
<dbReference type="Proteomes" id="UP000230750">
    <property type="component" value="Unassembled WGS sequence"/>
</dbReference>
<proteinExistence type="predicted"/>
<protein>
    <submittedName>
        <fullName evidence="2">Uncharacterized protein</fullName>
    </submittedName>
</protein>
<accession>A0A2G8K2G7</accession>
<comment type="caution">
    <text evidence="2">The sequence shown here is derived from an EMBL/GenBank/DDBJ whole genome shotgun (WGS) entry which is preliminary data.</text>
</comment>
<feature type="region of interest" description="Disordered" evidence="1">
    <location>
        <begin position="56"/>
        <end position="103"/>
    </location>
</feature>
<feature type="region of interest" description="Disordered" evidence="1">
    <location>
        <begin position="351"/>
        <end position="378"/>
    </location>
</feature>
<feature type="compositionally biased region" description="Basic and acidic residues" evidence="1">
    <location>
        <begin position="289"/>
        <end position="298"/>
    </location>
</feature>
<keyword evidence="3" id="KW-1185">Reference proteome</keyword>
<reference evidence="2 3" key="1">
    <citation type="journal article" date="2017" name="PLoS Biol.">
        <title>The sea cucumber genome provides insights into morphological evolution and visceral regeneration.</title>
        <authorList>
            <person name="Zhang X."/>
            <person name="Sun L."/>
            <person name="Yuan J."/>
            <person name="Sun Y."/>
            <person name="Gao Y."/>
            <person name="Zhang L."/>
            <person name="Li S."/>
            <person name="Dai H."/>
            <person name="Hamel J.F."/>
            <person name="Liu C."/>
            <person name="Yu Y."/>
            <person name="Liu S."/>
            <person name="Lin W."/>
            <person name="Guo K."/>
            <person name="Jin S."/>
            <person name="Xu P."/>
            <person name="Storey K.B."/>
            <person name="Huan P."/>
            <person name="Zhang T."/>
            <person name="Zhou Y."/>
            <person name="Zhang J."/>
            <person name="Lin C."/>
            <person name="Li X."/>
            <person name="Xing L."/>
            <person name="Huo D."/>
            <person name="Sun M."/>
            <person name="Wang L."/>
            <person name="Mercier A."/>
            <person name="Li F."/>
            <person name="Yang H."/>
            <person name="Xiang J."/>
        </authorList>
    </citation>
    <scope>NUCLEOTIDE SEQUENCE [LARGE SCALE GENOMIC DNA]</scope>
    <source>
        <strain evidence="2">Shaxun</strain>
        <tissue evidence="2">Muscle</tissue>
    </source>
</reference>
<organism evidence="2 3">
    <name type="scientific">Stichopus japonicus</name>
    <name type="common">Sea cucumber</name>
    <dbReference type="NCBI Taxonomy" id="307972"/>
    <lineage>
        <taxon>Eukaryota</taxon>
        <taxon>Metazoa</taxon>
        <taxon>Echinodermata</taxon>
        <taxon>Eleutherozoa</taxon>
        <taxon>Echinozoa</taxon>
        <taxon>Holothuroidea</taxon>
        <taxon>Aspidochirotacea</taxon>
        <taxon>Aspidochirotida</taxon>
        <taxon>Stichopodidae</taxon>
        <taxon>Apostichopus</taxon>
    </lineage>
</organism>
<evidence type="ECO:0000313" key="3">
    <source>
        <dbReference type="Proteomes" id="UP000230750"/>
    </source>
</evidence>
<dbReference type="EMBL" id="MRZV01000957">
    <property type="protein sequence ID" value="PIK42155.1"/>
    <property type="molecule type" value="Genomic_DNA"/>
</dbReference>